<keyword evidence="3" id="KW-1185">Reference proteome</keyword>
<name>A0A9P0ZQC5_CUSEU</name>
<evidence type="ECO:0000313" key="3">
    <source>
        <dbReference type="Proteomes" id="UP001152484"/>
    </source>
</evidence>
<proteinExistence type="predicted"/>
<dbReference type="GO" id="GO:0003676">
    <property type="term" value="F:nucleic acid binding"/>
    <property type="evidence" value="ECO:0007669"/>
    <property type="project" value="InterPro"/>
</dbReference>
<evidence type="ECO:0000313" key="2">
    <source>
        <dbReference type="EMBL" id="CAH9111047.1"/>
    </source>
</evidence>
<organism evidence="2 3">
    <name type="scientific">Cuscuta europaea</name>
    <name type="common">European dodder</name>
    <dbReference type="NCBI Taxonomy" id="41803"/>
    <lineage>
        <taxon>Eukaryota</taxon>
        <taxon>Viridiplantae</taxon>
        <taxon>Streptophyta</taxon>
        <taxon>Embryophyta</taxon>
        <taxon>Tracheophyta</taxon>
        <taxon>Spermatophyta</taxon>
        <taxon>Magnoliopsida</taxon>
        <taxon>eudicotyledons</taxon>
        <taxon>Gunneridae</taxon>
        <taxon>Pentapetalae</taxon>
        <taxon>asterids</taxon>
        <taxon>lamiids</taxon>
        <taxon>Solanales</taxon>
        <taxon>Convolvulaceae</taxon>
        <taxon>Cuscuteae</taxon>
        <taxon>Cuscuta</taxon>
        <taxon>Cuscuta subgen. Cuscuta</taxon>
    </lineage>
</organism>
<feature type="non-terminal residue" evidence="2">
    <location>
        <position position="113"/>
    </location>
</feature>
<protein>
    <recommendedName>
        <fullName evidence="1">RNase H type-1 domain-containing protein</fullName>
    </recommendedName>
</protein>
<dbReference type="Pfam" id="PF13456">
    <property type="entry name" value="RVT_3"/>
    <property type="match status" value="1"/>
</dbReference>
<dbReference type="InterPro" id="IPR002156">
    <property type="entry name" value="RNaseH_domain"/>
</dbReference>
<sequence>MGGFWSGFKALEWQIISTGSRIGRYKRKALTWIKQQDWGFVDVESDASRVIYEIREGSSVSASGLVAGDIRDIRFRFTNICFHYIWRSANKVANESAKTACSTSDGQLGLCYP</sequence>
<dbReference type="EMBL" id="CAMAPE010000054">
    <property type="protein sequence ID" value="CAH9111047.1"/>
    <property type="molecule type" value="Genomic_DNA"/>
</dbReference>
<comment type="caution">
    <text evidence="2">The sequence shown here is derived from an EMBL/GenBank/DDBJ whole genome shotgun (WGS) entry which is preliminary data.</text>
</comment>
<gene>
    <name evidence="2" type="ORF">CEURO_LOCUS19071</name>
</gene>
<dbReference type="OrthoDB" id="1752249at2759"/>
<dbReference type="GO" id="GO:0004523">
    <property type="term" value="F:RNA-DNA hybrid ribonuclease activity"/>
    <property type="evidence" value="ECO:0007669"/>
    <property type="project" value="InterPro"/>
</dbReference>
<dbReference type="AlphaFoldDB" id="A0A9P0ZQC5"/>
<reference evidence="2" key="1">
    <citation type="submission" date="2022-07" db="EMBL/GenBank/DDBJ databases">
        <authorList>
            <person name="Macas J."/>
            <person name="Novak P."/>
            <person name="Neumann P."/>
        </authorList>
    </citation>
    <scope>NUCLEOTIDE SEQUENCE</scope>
</reference>
<accession>A0A9P0ZQC5</accession>
<feature type="domain" description="RNase H type-1" evidence="1">
    <location>
        <begin position="29"/>
        <end position="100"/>
    </location>
</feature>
<evidence type="ECO:0000259" key="1">
    <source>
        <dbReference type="Pfam" id="PF13456"/>
    </source>
</evidence>
<dbReference type="Proteomes" id="UP001152484">
    <property type="component" value="Unassembled WGS sequence"/>
</dbReference>